<comment type="caution">
    <text evidence="3">The sequence shown here is derived from an EMBL/GenBank/DDBJ whole genome shotgun (WGS) entry which is preliminary data.</text>
</comment>
<feature type="region of interest" description="Disordered" evidence="1">
    <location>
        <begin position="21"/>
        <end position="43"/>
    </location>
</feature>
<evidence type="ECO:0008006" key="5">
    <source>
        <dbReference type="Google" id="ProtNLM"/>
    </source>
</evidence>
<name>A0ABW0XXX8_9ACTN</name>
<dbReference type="RefSeq" id="WP_381217915.1">
    <property type="nucleotide sequence ID" value="NZ_JBHSPC010000094.1"/>
</dbReference>
<evidence type="ECO:0000256" key="1">
    <source>
        <dbReference type="SAM" id="MobiDB-lite"/>
    </source>
</evidence>
<feature type="signal peptide" evidence="2">
    <location>
        <begin position="1"/>
        <end position="21"/>
    </location>
</feature>
<dbReference type="EMBL" id="JBHSPC010000094">
    <property type="protein sequence ID" value="MFC5673706.1"/>
    <property type="molecule type" value="Genomic_DNA"/>
</dbReference>
<sequence>MRVRVTAATAALLLTALTACGGGSSSDTASKPKPGASKSDTVDCTDQTLDQAEWMELCPDEAGTGGDGTEGQVTGLKFGESYTWPDGLKVTAVDARVFTDYDPELLESAEPGGTDFRVTLKLENGGKSAVGLDDLSVIVEGATNGGEAAFTMFEKGSQPLEGRLAPGVAATKTDDNVLETKYGRKIVVTVQRNSENFDLDFPEFEGEIAD</sequence>
<evidence type="ECO:0000313" key="3">
    <source>
        <dbReference type="EMBL" id="MFC5673706.1"/>
    </source>
</evidence>
<gene>
    <name evidence="3" type="ORF">ACFP2V_27550</name>
</gene>
<evidence type="ECO:0000256" key="2">
    <source>
        <dbReference type="SAM" id="SignalP"/>
    </source>
</evidence>
<dbReference type="Proteomes" id="UP001596183">
    <property type="component" value="Unassembled WGS sequence"/>
</dbReference>
<keyword evidence="2" id="KW-0732">Signal</keyword>
<accession>A0ABW0XXX8</accession>
<dbReference type="PROSITE" id="PS51257">
    <property type="entry name" value="PROKAR_LIPOPROTEIN"/>
    <property type="match status" value="1"/>
</dbReference>
<evidence type="ECO:0000313" key="4">
    <source>
        <dbReference type="Proteomes" id="UP001596183"/>
    </source>
</evidence>
<proteinExistence type="predicted"/>
<keyword evidence="4" id="KW-1185">Reference proteome</keyword>
<organism evidence="3 4">
    <name type="scientific">Streptomyces incanus</name>
    <dbReference type="NCBI Taxonomy" id="887453"/>
    <lineage>
        <taxon>Bacteria</taxon>
        <taxon>Bacillati</taxon>
        <taxon>Actinomycetota</taxon>
        <taxon>Actinomycetes</taxon>
        <taxon>Kitasatosporales</taxon>
        <taxon>Streptomycetaceae</taxon>
        <taxon>Streptomyces</taxon>
    </lineage>
</organism>
<reference evidence="4" key="1">
    <citation type="journal article" date="2019" name="Int. J. Syst. Evol. Microbiol.">
        <title>The Global Catalogue of Microorganisms (GCM) 10K type strain sequencing project: providing services to taxonomists for standard genome sequencing and annotation.</title>
        <authorList>
            <consortium name="The Broad Institute Genomics Platform"/>
            <consortium name="The Broad Institute Genome Sequencing Center for Infectious Disease"/>
            <person name="Wu L."/>
            <person name="Ma J."/>
        </authorList>
    </citation>
    <scope>NUCLEOTIDE SEQUENCE [LARGE SCALE GENOMIC DNA]</scope>
    <source>
        <strain evidence="4">JCM 13852</strain>
    </source>
</reference>
<feature type="chain" id="PRO_5046439248" description="Lipoprotein" evidence="2">
    <location>
        <begin position="22"/>
        <end position="210"/>
    </location>
</feature>
<protein>
    <recommendedName>
        <fullName evidence="5">Lipoprotein</fullName>
    </recommendedName>
</protein>